<dbReference type="Proteomes" id="UP000292704">
    <property type="component" value="Unassembled WGS sequence"/>
</dbReference>
<dbReference type="AlphaFoldDB" id="A0A482Y463"/>
<evidence type="ECO:0000313" key="2">
    <source>
        <dbReference type="EMBL" id="RZH69084.1"/>
    </source>
</evidence>
<feature type="compositionally biased region" description="Polar residues" evidence="1">
    <location>
        <begin position="70"/>
        <end position="88"/>
    </location>
</feature>
<accession>A0A482Y463</accession>
<dbReference type="InterPro" id="IPR058289">
    <property type="entry name" value="DUF7983"/>
</dbReference>
<organism evidence="2 3">
    <name type="scientific">Natrinema altunense</name>
    <dbReference type="NCBI Taxonomy" id="222984"/>
    <lineage>
        <taxon>Archaea</taxon>
        <taxon>Methanobacteriati</taxon>
        <taxon>Methanobacteriota</taxon>
        <taxon>Stenosarchaea group</taxon>
        <taxon>Halobacteria</taxon>
        <taxon>Halobacteriales</taxon>
        <taxon>Natrialbaceae</taxon>
        <taxon>Natrinema</taxon>
    </lineage>
</organism>
<evidence type="ECO:0000256" key="1">
    <source>
        <dbReference type="SAM" id="MobiDB-lite"/>
    </source>
</evidence>
<comment type="caution">
    <text evidence="2">The sequence shown here is derived from an EMBL/GenBank/DDBJ whole genome shotgun (WGS) entry which is preliminary data.</text>
</comment>
<dbReference type="EMBL" id="SHMR01000001">
    <property type="protein sequence ID" value="RZH69084.1"/>
    <property type="molecule type" value="Genomic_DNA"/>
</dbReference>
<dbReference type="Pfam" id="PF25943">
    <property type="entry name" value="DUF7983"/>
    <property type="match status" value="1"/>
</dbReference>
<reference evidence="2 3" key="1">
    <citation type="submission" date="2019-02" db="EMBL/GenBank/DDBJ databases">
        <title>Genome analysis provides insights into bioremediation potentialities and Haloocin production by Natrinema altunense strain 4.1R isolated from Chott Douz in Tunisian desert.</title>
        <authorList>
            <person name="Najjari A."/>
            <person name="Youssef N."/>
            <person name="Ben Dhia O."/>
            <person name="Ferjani R."/>
            <person name="El Hidri D."/>
            <person name="Ouzari H.I."/>
            <person name="Cherif A."/>
        </authorList>
    </citation>
    <scope>NUCLEOTIDE SEQUENCE [LARGE SCALE GENOMIC DNA]</scope>
    <source>
        <strain evidence="2 3">4.1R</strain>
    </source>
</reference>
<name>A0A482Y463_9EURY</name>
<feature type="region of interest" description="Disordered" evidence="1">
    <location>
        <begin position="66"/>
        <end position="88"/>
    </location>
</feature>
<sequence length="88" mass="10035">MHLPRAAIRYKWSYTGAELNSRPVRVATRDGRAGCDPYTFLSDGQRNANSFRHHVADVLLYRLHHDRPDNSSTNFVQRTGTQSYAQGT</sequence>
<gene>
    <name evidence="2" type="ORF">ELS17_06435</name>
</gene>
<protein>
    <submittedName>
        <fullName evidence="2">Uncharacterized protein</fullName>
    </submittedName>
</protein>
<proteinExistence type="predicted"/>
<evidence type="ECO:0000313" key="3">
    <source>
        <dbReference type="Proteomes" id="UP000292704"/>
    </source>
</evidence>